<comment type="caution">
    <text evidence="1">The sequence shown here is derived from an EMBL/GenBank/DDBJ whole genome shotgun (WGS) entry which is preliminary data.</text>
</comment>
<dbReference type="Proteomes" id="UP001206483">
    <property type="component" value="Unassembled WGS sequence"/>
</dbReference>
<reference evidence="1 2" key="1">
    <citation type="submission" date="2022-06" db="EMBL/GenBank/DDBJ databases">
        <title>Sequencing the genomes of 1000 actinobacteria strains.</title>
        <authorList>
            <person name="Klenk H.-P."/>
        </authorList>
    </citation>
    <scope>NUCLEOTIDE SEQUENCE [LARGE SCALE GENOMIC DNA]</scope>
    <source>
        <strain evidence="1 2">DSM 41656</strain>
    </source>
</reference>
<organism evidence="1 2">
    <name type="scientific">Kitasatospora paracochleata</name>
    <dbReference type="NCBI Taxonomy" id="58354"/>
    <lineage>
        <taxon>Bacteria</taxon>
        <taxon>Bacillati</taxon>
        <taxon>Actinomycetota</taxon>
        <taxon>Actinomycetes</taxon>
        <taxon>Kitasatosporales</taxon>
        <taxon>Streptomycetaceae</taxon>
        <taxon>Kitasatospora</taxon>
    </lineage>
</organism>
<sequence>MDEEVGAATMAMGQDSQGEVNVEDHHVADASAAVAVDPRCDAEVVAAGLDREEGLARAVERLREA</sequence>
<keyword evidence="2" id="KW-1185">Reference proteome</keyword>
<protein>
    <submittedName>
        <fullName evidence="1">Uncharacterized protein</fullName>
    </submittedName>
</protein>
<name>A0ABT1J332_9ACTN</name>
<evidence type="ECO:0000313" key="2">
    <source>
        <dbReference type="Proteomes" id="UP001206483"/>
    </source>
</evidence>
<accession>A0ABT1J332</accession>
<evidence type="ECO:0000313" key="1">
    <source>
        <dbReference type="EMBL" id="MCP2311827.1"/>
    </source>
</evidence>
<dbReference type="EMBL" id="JAMZDX010000004">
    <property type="protein sequence ID" value="MCP2311827.1"/>
    <property type="molecule type" value="Genomic_DNA"/>
</dbReference>
<gene>
    <name evidence="1" type="ORF">FHR36_004990</name>
</gene>
<proteinExistence type="predicted"/>